<dbReference type="Pfam" id="PF16697">
    <property type="entry name" value="Yop-YscD_cpl"/>
    <property type="match status" value="1"/>
</dbReference>
<dbReference type="Gene3D" id="2.60.200.20">
    <property type="match status" value="2"/>
</dbReference>
<keyword evidence="2" id="KW-0472">Membrane</keyword>
<dbReference type="PANTHER" id="PTHR23308">
    <property type="entry name" value="NUCLEAR INHIBITOR OF PROTEIN PHOSPHATASE-1"/>
    <property type="match status" value="1"/>
</dbReference>
<dbReference type="EMBL" id="CP019650">
    <property type="protein sequence ID" value="AQQ67531.1"/>
    <property type="molecule type" value="Genomic_DNA"/>
</dbReference>
<feature type="compositionally biased region" description="Polar residues" evidence="1">
    <location>
        <begin position="247"/>
        <end position="261"/>
    </location>
</feature>
<dbReference type="eggNOG" id="COG1716">
    <property type="taxonomic scope" value="Bacteria"/>
</dbReference>
<dbReference type="KEGG" id="maga:Mag101_07670"/>
<reference evidence="4" key="1">
    <citation type="submission" date="2017-02" db="EMBL/GenBank/DDBJ databases">
        <title>Genome of Microbulbifer agarilyticus GP101.</title>
        <authorList>
            <person name="Jung J."/>
            <person name="Bae S.S."/>
            <person name="Baek K."/>
        </authorList>
    </citation>
    <scope>NUCLEOTIDE SEQUENCE [LARGE SCALE GENOMIC DNA]</scope>
    <source>
        <strain evidence="4">GP101</strain>
    </source>
</reference>
<keyword evidence="2" id="KW-1133">Transmembrane helix</keyword>
<keyword evidence="2" id="KW-0812">Transmembrane</keyword>
<evidence type="ECO:0000313" key="4">
    <source>
        <dbReference type="EMBL" id="AQQ67531.1"/>
    </source>
</evidence>
<sequence length="302" mass="32335">MLKLCDVKDSSQSVWLVAPKVTVGRGSQCDLTLADPSVAKLHAEILVDGDELELHNLSGGAQLLVNGKLIEGSCRLQPNDRLQVGDRQLAVVDPKITRLKAAGNAANVAWALRANHPAIVGRVFPVRETTIVGRSDECDLTFSMSHLSRRHARLEVREGLLFAVDLGSANGTYLNNQRITESRVRRGDELRFDSLSFSVVGPADDLDKTTVRQAVTVPEAARQSAALDQAMRRSQLGMRSQTDDARSTANEGGSFGEQESLSAGYRGDSATASGSSSWLWLGVVVAGAAAAGLFWARSQGLV</sequence>
<evidence type="ECO:0000256" key="1">
    <source>
        <dbReference type="SAM" id="MobiDB-lite"/>
    </source>
</evidence>
<evidence type="ECO:0000259" key="3">
    <source>
        <dbReference type="PROSITE" id="PS50006"/>
    </source>
</evidence>
<dbReference type="OrthoDB" id="9815482at2"/>
<feature type="region of interest" description="Disordered" evidence="1">
    <location>
        <begin position="233"/>
        <end position="267"/>
    </location>
</feature>
<dbReference type="RefSeq" id="WP_077403035.1">
    <property type="nucleotide sequence ID" value="NZ_CP019650.1"/>
</dbReference>
<feature type="transmembrane region" description="Helical" evidence="2">
    <location>
        <begin position="278"/>
        <end position="296"/>
    </location>
</feature>
<dbReference type="STRING" id="260552.Mag101_07670"/>
<feature type="domain" description="FHA" evidence="3">
    <location>
        <begin position="130"/>
        <end position="179"/>
    </location>
</feature>
<dbReference type="InterPro" id="IPR032030">
    <property type="entry name" value="YscD_cytoplasmic_dom"/>
</dbReference>
<organism evidence="4 5">
    <name type="scientific">Microbulbifer agarilyticus</name>
    <dbReference type="NCBI Taxonomy" id="260552"/>
    <lineage>
        <taxon>Bacteria</taxon>
        <taxon>Pseudomonadati</taxon>
        <taxon>Pseudomonadota</taxon>
        <taxon>Gammaproteobacteria</taxon>
        <taxon>Cellvibrionales</taxon>
        <taxon>Microbulbiferaceae</taxon>
        <taxon>Microbulbifer</taxon>
    </lineage>
</organism>
<dbReference type="Pfam" id="PF00498">
    <property type="entry name" value="FHA"/>
    <property type="match status" value="1"/>
</dbReference>
<gene>
    <name evidence="4" type="ORF">Mag101_07670</name>
</gene>
<accession>A0A1Q2M4A4</accession>
<dbReference type="InterPro" id="IPR008984">
    <property type="entry name" value="SMAD_FHA_dom_sf"/>
</dbReference>
<dbReference type="Proteomes" id="UP000188219">
    <property type="component" value="Chromosome"/>
</dbReference>
<dbReference type="InterPro" id="IPR050923">
    <property type="entry name" value="Cell_Proc_Reg/RNA_Proc"/>
</dbReference>
<dbReference type="PROSITE" id="PS50006">
    <property type="entry name" value="FHA_DOMAIN"/>
    <property type="match status" value="2"/>
</dbReference>
<feature type="domain" description="FHA" evidence="3">
    <location>
        <begin position="21"/>
        <end position="70"/>
    </location>
</feature>
<protein>
    <submittedName>
        <fullName evidence="4">FHA domain-containing protein</fullName>
    </submittedName>
</protein>
<keyword evidence="5" id="KW-1185">Reference proteome</keyword>
<dbReference type="CDD" id="cd00060">
    <property type="entry name" value="FHA"/>
    <property type="match status" value="2"/>
</dbReference>
<name>A0A1Q2M4A4_9GAMM</name>
<dbReference type="SUPFAM" id="SSF49879">
    <property type="entry name" value="SMAD/FHA domain"/>
    <property type="match status" value="2"/>
</dbReference>
<dbReference type="SMART" id="SM00240">
    <property type="entry name" value="FHA"/>
    <property type="match status" value="2"/>
</dbReference>
<proteinExistence type="predicted"/>
<evidence type="ECO:0000313" key="5">
    <source>
        <dbReference type="Proteomes" id="UP000188219"/>
    </source>
</evidence>
<evidence type="ECO:0000256" key="2">
    <source>
        <dbReference type="SAM" id="Phobius"/>
    </source>
</evidence>
<dbReference type="InterPro" id="IPR000253">
    <property type="entry name" value="FHA_dom"/>
</dbReference>
<dbReference type="AlphaFoldDB" id="A0A1Q2M4A4"/>